<evidence type="ECO:0000256" key="2">
    <source>
        <dbReference type="ARBA" id="ARBA00023136"/>
    </source>
</evidence>
<dbReference type="PROSITE" id="PS50005">
    <property type="entry name" value="TPR"/>
    <property type="match status" value="3"/>
</dbReference>
<evidence type="ECO:0000256" key="5">
    <source>
        <dbReference type="SAM" id="SignalP"/>
    </source>
</evidence>
<feature type="chain" id="PRO_5012905234" description="Outer membrane lipoprotein BamD-like domain-containing protein" evidence="5">
    <location>
        <begin position="23"/>
        <end position="245"/>
    </location>
</feature>
<dbReference type="InterPro" id="IPR011990">
    <property type="entry name" value="TPR-like_helical_dom_sf"/>
</dbReference>
<dbReference type="KEGG" id="pace:A6070_03415"/>
<sequence>MKSLIFSLSALCLLAACSTAKLPEPQTAEEYFLRGEQAFAGKEYTAAIEAYQKAMEIYETAELNRRAELRIADAHFASKDYVEASAGYENYLKRHPGTEQSARVMFQLGESYFNQILAIDRDQTATRNALITFESLIKLYPTAPESATAPERIKACRNHLAANQLYIGLFYYKTDEHRAAIGRFSQTLDTFPDSPDKDQVYYYLGSTFLKNGHPNLAVTTFEQLIAEFPRSPLAVKAKAILREKF</sequence>
<evidence type="ECO:0000259" key="6">
    <source>
        <dbReference type="Pfam" id="PF13525"/>
    </source>
</evidence>
<name>A0A1L3GH06_SYNAC</name>
<reference evidence="7 8" key="1">
    <citation type="journal article" date="2017" name="Genome Announc.">
        <title>Complete Genome Sequences of Two Acetylene-Fermenting Pelobacter acetylenicus Strains.</title>
        <authorList>
            <person name="Sutton J.M."/>
            <person name="Baesman S.M."/>
            <person name="Fierst J.L."/>
            <person name="Poret-Peterson A.T."/>
            <person name="Oremland R.S."/>
            <person name="Dunlap D.S."/>
            <person name="Akob D.M."/>
        </authorList>
    </citation>
    <scope>NUCLEOTIDE SEQUENCE [LARGE SCALE GENOMIC DNA]</scope>
    <source>
        <strain evidence="7 8">DSM 3247</strain>
    </source>
</reference>
<dbReference type="InterPro" id="IPR019734">
    <property type="entry name" value="TPR_rpt"/>
</dbReference>
<dbReference type="PANTHER" id="PTHR37423">
    <property type="entry name" value="SOLUBLE LYTIC MUREIN TRANSGLYCOSYLASE-RELATED"/>
    <property type="match status" value="1"/>
</dbReference>
<keyword evidence="1 5" id="KW-0732">Signal</keyword>
<evidence type="ECO:0000313" key="7">
    <source>
        <dbReference type="EMBL" id="APG25222.1"/>
    </source>
</evidence>
<keyword evidence="4" id="KW-0802">TPR repeat</keyword>
<evidence type="ECO:0000256" key="4">
    <source>
        <dbReference type="PROSITE-ProRule" id="PRU00339"/>
    </source>
</evidence>
<dbReference type="SUPFAM" id="SSF48452">
    <property type="entry name" value="TPR-like"/>
    <property type="match status" value="1"/>
</dbReference>
<dbReference type="EMBL" id="CP015518">
    <property type="protein sequence ID" value="APG25222.1"/>
    <property type="molecule type" value="Genomic_DNA"/>
</dbReference>
<dbReference type="RefSeq" id="WP_072287071.1">
    <property type="nucleotide sequence ID" value="NZ_CP015455.1"/>
</dbReference>
<protein>
    <recommendedName>
        <fullName evidence="6">Outer membrane lipoprotein BamD-like domain-containing protein</fullName>
    </recommendedName>
</protein>
<organism evidence="7 8">
    <name type="scientific">Syntrophotalea acetylenica</name>
    <name type="common">Pelobacter acetylenicus</name>
    <dbReference type="NCBI Taxonomy" id="29542"/>
    <lineage>
        <taxon>Bacteria</taxon>
        <taxon>Pseudomonadati</taxon>
        <taxon>Thermodesulfobacteriota</taxon>
        <taxon>Desulfuromonadia</taxon>
        <taxon>Desulfuromonadales</taxon>
        <taxon>Syntrophotaleaceae</taxon>
        <taxon>Syntrophotalea</taxon>
    </lineage>
</organism>
<gene>
    <name evidence="7" type="ORF">A7E75_09440</name>
</gene>
<feature type="repeat" description="TPR" evidence="4">
    <location>
        <begin position="161"/>
        <end position="194"/>
    </location>
</feature>
<accession>A0A1L3GH06</accession>
<feature type="repeat" description="TPR" evidence="4">
    <location>
        <begin position="28"/>
        <end position="61"/>
    </location>
</feature>
<proteinExistence type="predicted"/>
<dbReference type="InterPro" id="IPR039565">
    <property type="entry name" value="BamD-like"/>
</dbReference>
<dbReference type="SMART" id="SM00028">
    <property type="entry name" value="TPR"/>
    <property type="match status" value="4"/>
</dbReference>
<keyword evidence="2" id="KW-0472">Membrane</keyword>
<dbReference type="NCBIfam" id="TIGR03302">
    <property type="entry name" value="OM_YfiO"/>
    <property type="match status" value="1"/>
</dbReference>
<evidence type="ECO:0000313" key="8">
    <source>
        <dbReference type="Proteomes" id="UP000182264"/>
    </source>
</evidence>
<dbReference type="Gene3D" id="1.25.40.10">
    <property type="entry name" value="Tetratricopeptide repeat domain"/>
    <property type="match status" value="1"/>
</dbReference>
<keyword evidence="3" id="KW-0998">Cell outer membrane</keyword>
<dbReference type="OrthoDB" id="9781894at2"/>
<dbReference type="InterPro" id="IPR017689">
    <property type="entry name" value="BamD"/>
</dbReference>
<evidence type="ECO:0000256" key="1">
    <source>
        <dbReference type="ARBA" id="ARBA00022729"/>
    </source>
</evidence>
<dbReference type="AlphaFoldDB" id="A0A1L3GH06"/>
<feature type="signal peptide" evidence="5">
    <location>
        <begin position="1"/>
        <end position="22"/>
    </location>
</feature>
<feature type="domain" description="Outer membrane lipoprotein BamD-like" evidence="6">
    <location>
        <begin position="27"/>
        <end position="200"/>
    </location>
</feature>
<evidence type="ECO:0000256" key="3">
    <source>
        <dbReference type="ARBA" id="ARBA00023237"/>
    </source>
</evidence>
<keyword evidence="8" id="KW-1185">Reference proteome</keyword>
<feature type="repeat" description="TPR" evidence="4">
    <location>
        <begin position="198"/>
        <end position="231"/>
    </location>
</feature>
<dbReference type="PROSITE" id="PS51257">
    <property type="entry name" value="PROKAR_LIPOPROTEIN"/>
    <property type="match status" value="1"/>
</dbReference>
<dbReference type="STRING" id="29542.A6070_03415"/>
<dbReference type="PANTHER" id="PTHR37423:SF2">
    <property type="entry name" value="MEMBRANE-BOUND LYTIC MUREIN TRANSGLYCOSYLASE C"/>
    <property type="match status" value="1"/>
</dbReference>
<dbReference type="Proteomes" id="UP000182264">
    <property type="component" value="Chromosome"/>
</dbReference>
<dbReference type="Pfam" id="PF13525">
    <property type="entry name" value="YfiO"/>
    <property type="match status" value="1"/>
</dbReference>